<dbReference type="EMBL" id="JAGHXW010000020">
    <property type="protein sequence ID" value="MBO9759080.1"/>
    <property type="molecule type" value="Genomic_DNA"/>
</dbReference>
<proteinExistence type="predicted"/>
<dbReference type="Proteomes" id="UP000668572">
    <property type="component" value="Unassembled WGS sequence"/>
</dbReference>
<gene>
    <name evidence="1" type="ORF">J7405_05885</name>
</gene>
<comment type="caution">
    <text evidence="1">The sequence shown here is derived from an EMBL/GenBank/DDBJ whole genome shotgun (WGS) entry which is preliminary data.</text>
</comment>
<organism evidence="1 2">
    <name type="scientific">Xanthomonas manihotis</name>
    <dbReference type="NCBI Taxonomy" id="43353"/>
    <lineage>
        <taxon>Bacteria</taxon>
        <taxon>Pseudomonadati</taxon>
        <taxon>Pseudomonadota</taxon>
        <taxon>Gammaproteobacteria</taxon>
        <taxon>Lysobacterales</taxon>
        <taxon>Lysobacteraceae</taxon>
        <taxon>Xanthomonas</taxon>
    </lineage>
</organism>
<sequence>MQTPLLPLKQLRRYNRTVSVGGMVTRLANLNNANRNNLRANNRSRPMRVCD</sequence>
<accession>A0A8I1XK98</accession>
<reference evidence="1" key="1">
    <citation type="submission" date="2021-03" db="EMBL/GenBank/DDBJ databases">
        <title>Molecular characterization of Xanthomonas species pathogenic on Araceae and the development of a triplex TaqMan assay for detection of X. phaseoli pv. dieffenbachiae.</title>
        <authorList>
            <person name="Van Der Wolf J."/>
            <person name="Krijger M."/>
            <person name="Mendes O."/>
            <person name="Brankovics B."/>
            <person name="Bonants P."/>
            <person name="Meekes E."/>
        </authorList>
    </citation>
    <scope>NUCLEOTIDE SEQUENCE</scope>
    <source>
        <strain evidence="1">NBC1264</strain>
    </source>
</reference>
<dbReference type="AlphaFoldDB" id="A0A8I1XK98"/>
<name>A0A8I1XK98_XANMN</name>
<dbReference type="RefSeq" id="WP_159252445.1">
    <property type="nucleotide sequence ID" value="NZ_CP083575.1"/>
</dbReference>
<evidence type="ECO:0000313" key="2">
    <source>
        <dbReference type="Proteomes" id="UP000668572"/>
    </source>
</evidence>
<evidence type="ECO:0000313" key="1">
    <source>
        <dbReference type="EMBL" id="MBO9759080.1"/>
    </source>
</evidence>
<protein>
    <submittedName>
        <fullName evidence="1">Uncharacterized protein</fullName>
    </submittedName>
</protein>